<name>A0A9P6FWM2_9FUNG</name>
<dbReference type="EMBL" id="JAABOA010000773">
    <property type="protein sequence ID" value="KAF9583215.1"/>
    <property type="molecule type" value="Genomic_DNA"/>
</dbReference>
<dbReference type="AlphaFoldDB" id="A0A9P6FWM2"/>
<dbReference type="OrthoDB" id="2433061at2759"/>
<evidence type="ECO:0000313" key="2">
    <source>
        <dbReference type="EMBL" id="KAF9583215.1"/>
    </source>
</evidence>
<protein>
    <submittedName>
        <fullName evidence="2">Uncharacterized protein</fullName>
    </submittedName>
</protein>
<sequence length="69" mass="7741">MNIFKKSNKNKTTSAAPTPAQTPRTSMDESRTQQRDTSKQFQKHERESEVLYSLISKSLAGGHSGPYIL</sequence>
<feature type="compositionally biased region" description="Low complexity" evidence="1">
    <location>
        <begin position="12"/>
        <end position="25"/>
    </location>
</feature>
<comment type="caution">
    <text evidence="2">The sequence shown here is derived from an EMBL/GenBank/DDBJ whole genome shotgun (WGS) entry which is preliminary data.</text>
</comment>
<reference evidence="2" key="1">
    <citation type="journal article" date="2020" name="Fungal Divers.">
        <title>Resolving the Mortierellaceae phylogeny through synthesis of multi-gene phylogenetics and phylogenomics.</title>
        <authorList>
            <person name="Vandepol N."/>
            <person name="Liber J."/>
            <person name="Desiro A."/>
            <person name="Na H."/>
            <person name="Kennedy M."/>
            <person name="Barry K."/>
            <person name="Grigoriev I.V."/>
            <person name="Miller A.N."/>
            <person name="O'Donnell K."/>
            <person name="Stajich J.E."/>
            <person name="Bonito G."/>
        </authorList>
    </citation>
    <scope>NUCLEOTIDE SEQUENCE</scope>
    <source>
        <strain evidence="2">KOD1015</strain>
    </source>
</reference>
<organism evidence="2 3">
    <name type="scientific">Lunasporangiospora selenospora</name>
    <dbReference type="NCBI Taxonomy" id="979761"/>
    <lineage>
        <taxon>Eukaryota</taxon>
        <taxon>Fungi</taxon>
        <taxon>Fungi incertae sedis</taxon>
        <taxon>Mucoromycota</taxon>
        <taxon>Mortierellomycotina</taxon>
        <taxon>Mortierellomycetes</taxon>
        <taxon>Mortierellales</taxon>
        <taxon>Mortierellaceae</taxon>
        <taxon>Lunasporangiospora</taxon>
    </lineage>
</organism>
<dbReference type="Proteomes" id="UP000780801">
    <property type="component" value="Unassembled WGS sequence"/>
</dbReference>
<proteinExistence type="predicted"/>
<feature type="region of interest" description="Disordered" evidence="1">
    <location>
        <begin position="1"/>
        <end position="47"/>
    </location>
</feature>
<evidence type="ECO:0000256" key="1">
    <source>
        <dbReference type="SAM" id="MobiDB-lite"/>
    </source>
</evidence>
<evidence type="ECO:0000313" key="3">
    <source>
        <dbReference type="Proteomes" id="UP000780801"/>
    </source>
</evidence>
<gene>
    <name evidence="2" type="ORF">BGW38_010008</name>
</gene>
<accession>A0A9P6FWM2</accession>
<keyword evidence="3" id="KW-1185">Reference proteome</keyword>
<feature type="compositionally biased region" description="Basic and acidic residues" evidence="1">
    <location>
        <begin position="26"/>
        <end position="47"/>
    </location>
</feature>